<keyword evidence="1" id="KW-1133">Transmembrane helix</keyword>
<feature type="transmembrane region" description="Helical" evidence="1">
    <location>
        <begin position="75"/>
        <end position="95"/>
    </location>
</feature>
<feature type="transmembrane region" description="Helical" evidence="1">
    <location>
        <begin position="107"/>
        <end position="127"/>
    </location>
</feature>
<keyword evidence="1" id="KW-0812">Transmembrane</keyword>
<gene>
    <name evidence="2" type="primary">orf274</name>
</gene>
<sequence length="274" mass="29347">MFEGHIKPKYLLVMVLISITLYFMMDTVYAMAPEGIKEPITVKVGDNQNTINLNNTSINIPASVTKGLTNLGTGAAAAAAAAAAAVAGIKAGASLAKTSGLYTTAKLGLMTAVAVIAGSTVTVVNTINSLDSSKVTTSEATKSSSNIPSPNNSPTSSAFSIEPGADLDTILSLLNANNVLHICITYLIIIMLILYIADNITSKKWNLLFIKRIFGVTTYNLIIKWFTFTSRYNKIWIGIAWLLLLIASFVTLYVSSYLSNNIEILADIINNKKI</sequence>
<protein>
    <submittedName>
        <fullName evidence="2">Uncharacterized protein</fullName>
    </submittedName>
</protein>
<feature type="transmembrane region" description="Helical" evidence="1">
    <location>
        <begin position="12"/>
        <end position="32"/>
    </location>
</feature>
<evidence type="ECO:0000313" key="2">
    <source>
        <dbReference type="EMBL" id="APB96830.1"/>
    </source>
</evidence>
<dbReference type="GeneID" id="30513453"/>
<geneLocation type="mitochondrion" evidence="2"/>
<proteinExistence type="predicted"/>
<name>A0A1J0D073_9HYPO</name>
<accession>A0A1J0D073</accession>
<organism evidence="2">
    <name type="scientific">Epichloe festucae</name>
    <dbReference type="NCBI Taxonomy" id="35717"/>
    <lineage>
        <taxon>Eukaryota</taxon>
        <taxon>Fungi</taxon>
        <taxon>Dikarya</taxon>
        <taxon>Ascomycota</taxon>
        <taxon>Pezizomycotina</taxon>
        <taxon>Sordariomycetes</taxon>
        <taxon>Hypocreomycetidae</taxon>
        <taxon>Hypocreales</taxon>
        <taxon>Clavicipitaceae</taxon>
        <taxon>Epichloe</taxon>
    </lineage>
</organism>
<feature type="transmembrane region" description="Helical" evidence="1">
    <location>
        <begin position="235"/>
        <end position="254"/>
    </location>
</feature>
<dbReference type="RefSeq" id="YP_009327871.1">
    <property type="nucleotide sequence ID" value="NC_032064.1"/>
</dbReference>
<reference evidence="2" key="1">
    <citation type="journal article" date="2017" name="Mycologia">
        <title>Epichloe hybrida sp. nov., an emerging model system for investigating fungal allopolyploidy.</title>
        <authorList>
            <person name="Campbell M.A."/>
            <person name="Tapper B.A."/>
            <person name="Johnson R.D."/>
            <person name="Mace W."/>
            <person name="Ram A."/>
            <person name="Lukito Y."/>
            <person name="Dupont P.-Y."/>
            <person name="Johnson L.J."/>
            <person name="Scott D.B."/>
            <person name="Ganley A.R.D."/>
            <person name="Cox M.P."/>
        </authorList>
    </citation>
    <scope>NUCLEOTIDE SEQUENCE</scope>
    <source>
        <strain evidence="2">AR5</strain>
    </source>
</reference>
<feature type="transmembrane region" description="Helical" evidence="1">
    <location>
        <begin position="179"/>
        <end position="197"/>
    </location>
</feature>
<keyword evidence="2" id="KW-0496">Mitochondrion</keyword>
<dbReference type="AlphaFoldDB" id="A0A1J0D073"/>
<evidence type="ECO:0000256" key="1">
    <source>
        <dbReference type="SAM" id="Phobius"/>
    </source>
</evidence>
<keyword evidence="1" id="KW-0472">Membrane</keyword>
<dbReference type="EMBL" id="KX066186">
    <property type="protein sequence ID" value="APB96830.1"/>
    <property type="molecule type" value="Genomic_DNA"/>
</dbReference>